<keyword evidence="10" id="KW-1185">Reference proteome</keyword>
<dbReference type="GO" id="GO:0005886">
    <property type="term" value="C:plasma membrane"/>
    <property type="evidence" value="ECO:0007669"/>
    <property type="project" value="UniProtKB-SubCell"/>
</dbReference>
<keyword evidence="4" id="KW-0564">Palmitate</keyword>
<dbReference type="GO" id="GO:0000270">
    <property type="term" value="P:peptidoglycan metabolic process"/>
    <property type="evidence" value="ECO:0007669"/>
    <property type="project" value="UniProtKB-UniRule"/>
</dbReference>
<reference evidence="9 10" key="1">
    <citation type="submission" date="2018-05" db="EMBL/GenBank/DDBJ databases">
        <title>Genomic Encyclopedia of Type Strains, Phase IV (KMG-IV): sequencing the most valuable type-strain genomes for metagenomic binning, comparative biology and taxonomic classification.</title>
        <authorList>
            <person name="Goeker M."/>
        </authorList>
    </citation>
    <scope>NUCLEOTIDE SEQUENCE [LARGE SCALE GENOMIC DNA]</scope>
    <source>
        <strain evidence="9 10">DSM 566</strain>
    </source>
</reference>
<accession>A0A318H101</accession>
<evidence type="ECO:0000256" key="3">
    <source>
        <dbReference type="ARBA" id="ARBA00023316"/>
    </source>
</evidence>
<dbReference type="HAMAP" id="MF_02071">
    <property type="entry name" value="RlpA"/>
    <property type="match status" value="1"/>
</dbReference>
<dbReference type="CDD" id="cd22268">
    <property type="entry name" value="DPBB_RlpA-like"/>
    <property type="match status" value="1"/>
</dbReference>
<dbReference type="EC" id="4.2.2.-" evidence="4"/>
<keyword evidence="4" id="KW-1003">Cell membrane</keyword>
<evidence type="ECO:0000313" key="9">
    <source>
        <dbReference type="EMBL" id="PXW96595.1"/>
    </source>
</evidence>
<dbReference type="InterPro" id="IPR012997">
    <property type="entry name" value="RplA"/>
</dbReference>
<dbReference type="EMBL" id="QJJS01000006">
    <property type="protein sequence ID" value="PXW96595.1"/>
    <property type="molecule type" value="Genomic_DNA"/>
</dbReference>
<evidence type="ECO:0000256" key="1">
    <source>
        <dbReference type="ARBA" id="ARBA00022729"/>
    </source>
</evidence>
<keyword evidence="2 4" id="KW-0456">Lyase</keyword>
<name>A0A318H101_9BURK</name>
<sequence length="422" mass="44791">MQASLLRHSPATLATLAVATAALLTACGSAPPRGASGASRPSASVPPVTPRYTDRDGPPVNPPAGLADTPDPQPVIEPVRVGGPNKPYEIAGQTYVPTRVDLPVIQRGLASWYGTKFHGKRTASGEVYNMYAMTAAHPTLPIPSYARVRNLSNGREVIVRINDRGPFHSNRIIDLSYTAALKLDLLKGVKTVELERITHEAIRNAQWQGQGGGQRMAQSPDEAESIEPVITAPAQPGRDQGRPPIETDLRPAAGEERVSAVAPSPAPAAEAVRRPTAPRPERSVNARTHAAAATTGAATVSAATPPPPPKAVAAPVALPVAALAELLPAPTARALPAERAGTTAARGWWLQLGAFNNHEGAAKFHRQVADVVHWLDPLMTLFKDQSLHKLQAGPFGSRDEAQRFSARLREAIQLSPVLVERR</sequence>
<feature type="compositionally biased region" description="Low complexity" evidence="6">
    <location>
        <begin position="290"/>
        <end position="303"/>
    </location>
</feature>
<dbReference type="FunFam" id="2.40.40.10:FF:000003">
    <property type="entry name" value="Endolytic peptidoglycan transglycosylase RlpA"/>
    <property type="match status" value="1"/>
</dbReference>
<dbReference type="Proteomes" id="UP000247811">
    <property type="component" value="Unassembled WGS sequence"/>
</dbReference>
<evidence type="ECO:0000313" key="10">
    <source>
        <dbReference type="Proteomes" id="UP000247811"/>
    </source>
</evidence>
<evidence type="ECO:0000259" key="8">
    <source>
        <dbReference type="PROSITE" id="PS51724"/>
    </source>
</evidence>
<keyword evidence="4" id="KW-0472">Membrane</keyword>
<comment type="caution">
    <text evidence="9">The sequence shown here is derived from an EMBL/GenBank/DDBJ whole genome shotgun (WGS) entry which is preliminary data.</text>
</comment>
<feature type="chain" id="PRO_5016470152" description="Endolytic peptidoglycan transglycosylase RlpA" evidence="7">
    <location>
        <begin position="22"/>
        <end position="422"/>
    </location>
</feature>
<dbReference type="GO" id="GO:0042834">
    <property type="term" value="F:peptidoglycan binding"/>
    <property type="evidence" value="ECO:0007669"/>
    <property type="project" value="InterPro"/>
</dbReference>
<dbReference type="PANTHER" id="PTHR34183">
    <property type="entry name" value="ENDOLYTIC PEPTIDOGLYCAN TRANSGLYCOSYLASE RLPA"/>
    <property type="match status" value="1"/>
</dbReference>
<dbReference type="Gene3D" id="3.30.70.1070">
    <property type="entry name" value="Sporulation related repeat"/>
    <property type="match status" value="1"/>
</dbReference>
<dbReference type="InterPro" id="IPR034718">
    <property type="entry name" value="RlpA"/>
</dbReference>
<feature type="domain" description="SPOR" evidence="8">
    <location>
        <begin position="342"/>
        <end position="421"/>
    </location>
</feature>
<evidence type="ECO:0000256" key="5">
    <source>
        <dbReference type="RuleBase" id="RU003495"/>
    </source>
</evidence>
<gene>
    <name evidence="4" type="primary">rlpA</name>
    <name evidence="9" type="ORF">C7444_106114</name>
</gene>
<feature type="region of interest" description="Disordered" evidence="6">
    <location>
        <begin position="254"/>
        <end position="306"/>
    </location>
</feature>
<evidence type="ECO:0000256" key="7">
    <source>
        <dbReference type="SAM" id="SignalP"/>
    </source>
</evidence>
<organism evidence="9 10">
    <name type="scientific">Sphaerotilus hippei</name>
    <dbReference type="NCBI Taxonomy" id="744406"/>
    <lineage>
        <taxon>Bacteria</taxon>
        <taxon>Pseudomonadati</taxon>
        <taxon>Pseudomonadota</taxon>
        <taxon>Betaproteobacteria</taxon>
        <taxon>Burkholderiales</taxon>
        <taxon>Sphaerotilaceae</taxon>
        <taxon>Sphaerotilus</taxon>
    </lineage>
</organism>
<dbReference type="PROSITE" id="PS51257">
    <property type="entry name" value="PROKAR_LIPOPROTEIN"/>
    <property type="match status" value="1"/>
</dbReference>
<dbReference type="InterPro" id="IPR009009">
    <property type="entry name" value="RlpA-like_DPBB"/>
</dbReference>
<feature type="region of interest" description="Disordered" evidence="6">
    <location>
        <begin position="31"/>
        <end position="75"/>
    </location>
</feature>
<dbReference type="Gene3D" id="2.40.40.10">
    <property type="entry name" value="RlpA-like domain"/>
    <property type="match status" value="1"/>
</dbReference>
<dbReference type="GO" id="GO:0008932">
    <property type="term" value="F:lytic endotransglycosylase activity"/>
    <property type="evidence" value="ECO:0007669"/>
    <property type="project" value="UniProtKB-UniRule"/>
</dbReference>
<proteinExistence type="inferred from homology"/>
<feature type="compositionally biased region" description="Low complexity" evidence="6">
    <location>
        <begin position="259"/>
        <end position="270"/>
    </location>
</feature>
<dbReference type="InterPro" id="IPR036680">
    <property type="entry name" value="SPOR-like_sf"/>
</dbReference>
<feature type="region of interest" description="Disordered" evidence="6">
    <location>
        <begin position="205"/>
        <end position="225"/>
    </location>
</feature>
<dbReference type="OrthoDB" id="9779128at2"/>
<dbReference type="AlphaFoldDB" id="A0A318H101"/>
<evidence type="ECO:0000256" key="2">
    <source>
        <dbReference type="ARBA" id="ARBA00023239"/>
    </source>
</evidence>
<dbReference type="PROSITE" id="PS51724">
    <property type="entry name" value="SPOR"/>
    <property type="match status" value="1"/>
</dbReference>
<protein>
    <recommendedName>
        <fullName evidence="4">Endolytic peptidoglycan transglycosylase RlpA</fullName>
        <ecNumber evidence="4">4.2.2.-</ecNumber>
    </recommendedName>
</protein>
<evidence type="ECO:0000256" key="4">
    <source>
        <dbReference type="HAMAP-Rule" id="MF_02071"/>
    </source>
</evidence>
<comment type="subcellular location">
    <subcellularLocation>
        <location evidence="4">Cell membrane</location>
        <topology evidence="4">Lipid-anchor</topology>
    </subcellularLocation>
</comment>
<feature type="signal peptide" evidence="7">
    <location>
        <begin position="1"/>
        <end position="21"/>
    </location>
</feature>
<dbReference type="SUPFAM" id="SSF110997">
    <property type="entry name" value="Sporulation related repeat"/>
    <property type="match status" value="1"/>
</dbReference>
<dbReference type="Pfam" id="PF03330">
    <property type="entry name" value="DPBB_1"/>
    <property type="match status" value="1"/>
</dbReference>
<evidence type="ECO:0000256" key="6">
    <source>
        <dbReference type="SAM" id="MobiDB-lite"/>
    </source>
</evidence>
<feature type="compositionally biased region" description="Low complexity" evidence="6">
    <location>
        <begin position="31"/>
        <end position="46"/>
    </location>
</feature>
<dbReference type="InterPro" id="IPR036908">
    <property type="entry name" value="RlpA-like_sf"/>
</dbReference>
<keyword evidence="4 9" id="KW-0449">Lipoprotein</keyword>
<comment type="similarity">
    <text evidence="4 5">Belongs to the RlpA family.</text>
</comment>
<dbReference type="NCBIfam" id="TIGR00413">
    <property type="entry name" value="rlpA"/>
    <property type="match status" value="1"/>
</dbReference>
<keyword evidence="1 7" id="KW-0732">Signal</keyword>
<comment type="function">
    <text evidence="4">Lytic transglycosylase with a strong preference for naked glycan strands that lack stem peptides.</text>
</comment>
<keyword evidence="3 4" id="KW-0961">Cell wall biogenesis/degradation</keyword>
<dbReference type="Pfam" id="PF05036">
    <property type="entry name" value="SPOR"/>
    <property type="match status" value="1"/>
</dbReference>
<dbReference type="SUPFAM" id="SSF50685">
    <property type="entry name" value="Barwin-like endoglucanases"/>
    <property type="match status" value="1"/>
</dbReference>
<dbReference type="PANTHER" id="PTHR34183:SF1">
    <property type="entry name" value="ENDOLYTIC PEPTIDOGLYCAN TRANSGLYCOSYLASE RLPA"/>
    <property type="match status" value="1"/>
</dbReference>
<dbReference type="GO" id="GO:0071555">
    <property type="term" value="P:cell wall organization"/>
    <property type="evidence" value="ECO:0007669"/>
    <property type="project" value="UniProtKB-KW"/>
</dbReference>
<dbReference type="InterPro" id="IPR007730">
    <property type="entry name" value="SPOR-like_dom"/>
</dbReference>